<feature type="compositionally biased region" description="Basic and acidic residues" evidence="9">
    <location>
        <begin position="422"/>
        <end position="450"/>
    </location>
</feature>
<name>A0A815QNF6_9BILA</name>
<sequence length="461" mass="52284">MAETKNDESSVKSSSPTSHFEMKGDDISPDKDEGVLKEILKEGYDNEQPTSNDKVYVHYVGMLLDGTKFDSSRDRNEKFEFELGKGAVIKAWDIGVATMKRGEICRLICKPEYAYGKAGSDSKIPPDATLVFEIELFDFIGEDISEAKDQSIVRRILSKGESWTRPNDGANVEVLLKGTYEGRVFDERTVNFVIGEGFLKNIIPGVEHAITKMLKNERCKIKVKSKAAWDKSGEKSFNIPPHANVEYEILLKNFEKAKDSWQMNDTEKLDQGEILKKSGSSFFKDGHFRVALKKYSTIVDYLQSTNCESESDKERCRQLKLAAYSNIALCHLKLEQYIECIHACEKALELEAENEKCLFRRGTAYLALHEFDVALKDFQLVLSINSSNSAAKQQTEKCKDKIKLHAAKEKRLYAKIFEKLAKESEQEEPKQSEKTSNDDKSVEVENEHKTSNGTSEKQNDV</sequence>
<dbReference type="EC" id="5.2.1.8" evidence="2 7"/>
<feature type="compositionally biased region" description="Basic and acidic residues" evidence="9">
    <location>
        <begin position="1"/>
        <end position="10"/>
    </location>
</feature>
<feature type="region of interest" description="Disordered" evidence="9">
    <location>
        <begin position="422"/>
        <end position="461"/>
    </location>
</feature>
<dbReference type="Gene3D" id="3.10.50.40">
    <property type="match status" value="2"/>
</dbReference>
<dbReference type="InterPro" id="IPR019734">
    <property type="entry name" value="TPR_rpt"/>
</dbReference>
<reference evidence="11" key="1">
    <citation type="submission" date="2021-02" db="EMBL/GenBank/DDBJ databases">
        <authorList>
            <person name="Nowell W R."/>
        </authorList>
    </citation>
    <scope>NUCLEOTIDE SEQUENCE</scope>
</reference>
<organism evidence="11 13">
    <name type="scientific">Didymodactylos carnosus</name>
    <dbReference type="NCBI Taxonomy" id="1234261"/>
    <lineage>
        <taxon>Eukaryota</taxon>
        <taxon>Metazoa</taxon>
        <taxon>Spiralia</taxon>
        <taxon>Gnathifera</taxon>
        <taxon>Rotifera</taxon>
        <taxon>Eurotatoria</taxon>
        <taxon>Bdelloidea</taxon>
        <taxon>Philodinida</taxon>
        <taxon>Philodinidae</taxon>
        <taxon>Didymodactylos</taxon>
    </lineage>
</organism>
<dbReference type="EMBL" id="CAJNOQ010020273">
    <property type="protein sequence ID" value="CAF1465868.1"/>
    <property type="molecule type" value="Genomic_DNA"/>
</dbReference>
<feature type="compositionally biased region" description="Polar residues" evidence="9">
    <location>
        <begin position="451"/>
        <end position="461"/>
    </location>
</feature>
<keyword evidence="3" id="KW-0677">Repeat</keyword>
<dbReference type="AlphaFoldDB" id="A0A815QNF6"/>
<dbReference type="SUPFAM" id="SSF54534">
    <property type="entry name" value="FKBP-like"/>
    <property type="match status" value="2"/>
</dbReference>
<dbReference type="InterPro" id="IPR050754">
    <property type="entry name" value="FKBP4/5/8-like"/>
</dbReference>
<evidence type="ECO:0000256" key="5">
    <source>
        <dbReference type="ARBA" id="ARBA00023110"/>
    </source>
</evidence>
<dbReference type="OrthoDB" id="433738at2759"/>
<dbReference type="InterPro" id="IPR011990">
    <property type="entry name" value="TPR-like_helical_dom_sf"/>
</dbReference>
<comment type="catalytic activity">
    <reaction evidence="1 7">
        <text>[protein]-peptidylproline (omega=180) = [protein]-peptidylproline (omega=0)</text>
        <dbReference type="Rhea" id="RHEA:16237"/>
        <dbReference type="Rhea" id="RHEA-COMP:10747"/>
        <dbReference type="Rhea" id="RHEA-COMP:10748"/>
        <dbReference type="ChEBI" id="CHEBI:83833"/>
        <dbReference type="ChEBI" id="CHEBI:83834"/>
        <dbReference type="EC" id="5.2.1.8"/>
    </reaction>
</comment>
<evidence type="ECO:0000256" key="6">
    <source>
        <dbReference type="ARBA" id="ARBA00023235"/>
    </source>
</evidence>
<proteinExistence type="predicted"/>
<dbReference type="FunFam" id="1.25.40.10:FF:000008">
    <property type="entry name" value="Peptidylprolyl isomerase"/>
    <property type="match status" value="1"/>
</dbReference>
<dbReference type="InterPro" id="IPR001179">
    <property type="entry name" value="PPIase_FKBP_dom"/>
</dbReference>
<feature type="repeat" description="TPR" evidence="8">
    <location>
        <begin position="355"/>
        <end position="388"/>
    </location>
</feature>
<gene>
    <name evidence="11" type="ORF">GPM918_LOCUS35271</name>
    <name evidence="12" type="ORF">SRO942_LOCUS35985</name>
</gene>
<keyword evidence="13" id="KW-1185">Reference proteome</keyword>
<evidence type="ECO:0000256" key="8">
    <source>
        <dbReference type="PROSITE-ProRule" id="PRU00339"/>
    </source>
</evidence>
<evidence type="ECO:0000256" key="3">
    <source>
        <dbReference type="ARBA" id="ARBA00022737"/>
    </source>
</evidence>
<dbReference type="Pfam" id="PF13181">
    <property type="entry name" value="TPR_8"/>
    <property type="match status" value="1"/>
</dbReference>
<dbReference type="PROSITE" id="PS50005">
    <property type="entry name" value="TPR"/>
    <property type="match status" value="1"/>
</dbReference>
<evidence type="ECO:0000313" key="11">
    <source>
        <dbReference type="EMBL" id="CAF1465868.1"/>
    </source>
</evidence>
<dbReference type="EMBL" id="CAJOBC010085734">
    <property type="protein sequence ID" value="CAF4335001.1"/>
    <property type="molecule type" value="Genomic_DNA"/>
</dbReference>
<dbReference type="FunFam" id="3.10.50.40:FF:000013">
    <property type="entry name" value="Peptidylprolyl isomerase"/>
    <property type="match status" value="1"/>
</dbReference>
<comment type="caution">
    <text evidence="11">The sequence shown here is derived from an EMBL/GenBank/DDBJ whole genome shotgun (WGS) entry which is preliminary data.</text>
</comment>
<evidence type="ECO:0000256" key="9">
    <source>
        <dbReference type="SAM" id="MobiDB-lite"/>
    </source>
</evidence>
<feature type="domain" description="PPIase FKBP-type" evidence="10">
    <location>
        <begin position="52"/>
        <end position="140"/>
    </location>
</feature>
<evidence type="ECO:0000259" key="10">
    <source>
        <dbReference type="PROSITE" id="PS50059"/>
    </source>
</evidence>
<feature type="region of interest" description="Disordered" evidence="9">
    <location>
        <begin position="1"/>
        <end position="32"/>
    </location>
</feature>
<dbReference type="Proteomes" id="UP000681722">
    <property type="component" value="Unassembled WGS sequence"/>
</dbReference>
<dbReference type="PROSITE" id="PS50059">
    <property type="entry name" value="FKBP_PPIASE"/>
    <property type="match status" value="2"/>
</dbReference>
<dbReference type="GO" id="GO:0003755">
    <property type="term" value="F:peptidyl-prolyl cis-trans isomerase activity"/>
    <property type="evidence" value="ECO:0007669"/>
    <property type="project" value="UniProtKB-KW"/>
</dbReference>
<evidence type="ECO:0000256" key="2">
    <source>
        <dbReference type="ARBA" id="ARBA00013194"/>
    </source>
</evidence>
<dbReference type="SUPFAM" id="SSF48452">
    <property type="entry name" value="TPR-like"/>
    <property type="match status" value="1"/>
</dbReference>
<dbReference type="FunFam" id="3.10.50.40:FF:000006">
    <property type="entry name" value="Peptidyl-prolyl cis-trans isomerase"/>
    <property type="match status" value="1"/>
</dbReference>
<dbReference type="Pfam" id="PF00254">
    <property type="entry name" value="FKBP_C"/>
    <property type="match status" value="2"/>
</dbReference>
<evidence type="ECO:0000313" key="12">
    <source>
        <dbReference type="EMBL" id="CAF4335001.1"/>
    </source>
</evidence>
<dbReference type="SMART" id="SM00028">
    <property type="entry name" value="TPR"/>
    <property type="match status" value="2"/>
</dbReference>
<protein>
    <recommendedName>
        <fullName evidence="2 7">peptidylprolyl isomerase</fullName>
        <ecNumber evidence="2 7">5.2.1.8</ecNumber>
    </recommendedName>
</protein>
<evidence type="ECO:0000256" key="7">
    <source>
        <dbReference type="PROSITE-ProRule" id="PRU00277"/>
    </source>
</evidence>
<evidence type="ECO:0000313" key="13">
    <source>
        <dbReference type="Proteomes" id="UP000663829"/>
    </source>
</evidence>
<evidence type="ECO:0000256" key="1">
    <source>
        <dbReference type="ARBA" id="ARBA00000971"/>
    </source>
</evidence>
<dbReference type="Gene3D" id="1.25.40.10">
    <property type="entry name" value="Tetratricopeptide repeat domain"/>
    <property type="match status" value="1"/>
</dbReference>
<feature type="domain" description="PPIase FKBP-type" evidence="10">
    <location>
        <begin position="169"/>
        <end position="255"/>
    </location>
</feature>
<keyword evidence="6 7" id="KW-0413">Isomerase</keyword>
<feature type="compositionally biased region" description="Basic and acidic residues" evidence="9">
    <location>
        <begin position="20"/>
        <end position="32"/>
    </location>
</feature>
<dbReference type="InterPro" id="IPR046357">
    <property type="entry name" value="PPIase_dom_sf"/>
</dbReference>
<accession>A0A815QNF6</accession>
<dbReference type="Proteomes" id="UP000663829">
    <property type="component" value="Unassembled WGS sequence"/>
</dbReference>
<dbReference type="PANTHER" id="PTHR46512:SF9">
    <property type="entry name" value="PEPTIDYLPROLYL ISOMERASE"/>
    <property type="match status" value="1"/>
</dbReference>
<evidence type="ECO:0000256" key="4">
    <source>
        <dbReference type="ARBA" id="ARBA00022803"/>
    </source>
</evidence>
<keyword evidence="5 7" id="KW-0697">Rotamase</keyword>
<keyword evidence="4 8" id="KW-0802">TPR repeat</keyword>
<dbReference type="PANTHER" id="PTHR46512">
    <property type="entry name" value="PEPTIDYLPROLYL ISOMERASE"/>
    <property type="match status" value="1"/>
</dbReference>